<dbReference type="Gene3D" id="1.10.150.240">
    <property type="entry name" value="Putative phosphatase, domain 2"/>
    <property type="match status" value="1"/>
</dbReference>
<dbReference type="SFLD" id="SFLDS00003">
    <property type="entry name" value="Haloacid_Dehalogenase"/>
    <property type="match status" value="1"/>
</dbReference>
<dbReference type="OrthoDB" id="9807742at2"/>
<dbReference type="InterPro" id="IPR036412">
    <property type="entry name" value="HAD-like_sf"/>
</dbReference>
<organism evidence="1 2">
    <name type="scientific">Roseovarius spongiae</name>
    <dbReference type="NCBI Taxonomy" id="2320272"/>
    <lineage>
        <taxon>Bacteria</taxon>
        <taxon>Pseudomonadati</taxon>
        <taxon>Pseudomonadota</taxon>
        <taxon>Alphaproteobacteria</taxon>
        <taxon>Rhodobacterales</taxon>
        <taxon>Roseobacteraceae</taxon>
        <taxon>Roseovarius</taxon>
    </lineage>
</organism>
<keyword evidence="2" id="KW-1185">Reference proteome</keyword>
<evidence type="ECO:0000313" key="2">
    <source>
        <dbReference type="Proteomes" id="UP000281128"/>
    </source>
</evidence>
<dbReference type="SFLD" id="SFLDG01129">
    <property type="entry name" value="C1.5:_HAD__Beta-PGM__Phosphata"/>
    <property type="match status" value="1"/>
</dbReference>
<sequence>MPIEAVIFDIGNVLIEWRPERYFDRMIGADRRRALFDAVDLHEMMNRIDAGADFAAEVERTALAHPGWTAEIRHFRDNWCALAQPEIPHSVRLLHALRARGVPVFALSNFGAANFPLSAAQFPFLDAFDQRYISGEMAMRKPDPEIYAAVEADCAIPPERLLFTDDRADNIEAARARGWQTHRFDSPAGFAQCLVDAGLLSREEAR</sequence>
<dbReference type="InterPro" id="IPR023198">
    <property type="entry name" value="PGP-like_dom2"/>
</dbReference>
<dbReference type="InterPro" id="IPR006439">
    <property type="entry name" value="HAD-SF_hydro_IA"/>
</dbReference>
<dbReference type="InterPro" id="IPR023214">
    <property type="entry name" value="HAD_sf"/>
</dbReference>
<dbReference type="Pfam" id="PF00702">
    <property type="entry name" value="Hydrolase"/>
    <property type="match status" value="1"/>
</dbReference>
<dbReference type="Proteomes" id="UP000281128">
    <property type="component" value="Unassembled WGS sequence"/>
</dbReference>
<comment type="caution">
    <text evidence="1">The sequence shown here is derived from an EMBL/GenBank/DDBJ whole genome shotgun (WGS) entry which is preliminary data.</text>
</comment>
<dbReference type="NCBIfam" id="TIGR01509">
    <property type="entry name" value="HAD-SF-IA-v3"/>
    <property type="match status" value="1"/>
</dbReference>
<dbReference type="CDD" id="cd02603">
    <property type="entry name" value="HAD_sEH-N_like"/>
    <property type="match status" value="1"/>
</dbReference>
<evidence type="ECO:0000313" key="1">
    <source>
        <dbReference type="EMBL" id="RKF13910.1"/>
    </source>
</evidence>
<dbReference type="RefSeq" id="WP_121167235.1">
    <property type="nucleotide sequence ID" value="NZ_RAPE01000003.1"/>
</dbReference>
<reference evidence="1 2" key="1">
    <citation type="submission" date="2018-09" db="EMBL/GenBank/DDBJ databases">
        <title>Roseovarius spongiae sp. nov., isolated from a marine sponge.</title>
        <authorList>
            <person name="Zhuang L."/>
            <person name="Luo L."/>
        </authorList>
    </citation>
    <scope>NUCLEOTIDE SEQUENCE [LARGE SCALE GENOMIC DNA]</scope>
    <source>
        <strain evidence="1 2">HN-E21</strain>
    </source>
</reference>
<dbReference type="PANTHER" id="PTHR43611">
    <property type="entry name" value="ALPHA-D-GLUCOSE 1-PHOSPHATE PHOSPHATASE"/>
    <property type="match status" value="1"/>
</dbReference>
<protein>
    <submittedName>
        <fullName evidence="1">HAD family phosphatase</fullName>
    </submittedName>
</protein>
<proteinExistence type="predicted"/>
<dbReference type="EMBL" id="RAPE01000003">
    <property type="protein sequence ID" value="RKF13910.1"/>
    <property type="molecule type" value="Genomic_DNA"/>
</dbReference>
<name>A0A3A8ATG6_9RHOB</name>
<dbReference type="PANTHER" id="PTHR43611:SF3">
    <property type="entry name" value="FLAVIN MONONUCLEOTIDE HYDROLASE 1, CHLOROPLATIC"/>
    <property type="match status" value="1"/>
</dbReference>
<gene>
    <name evidence="1" type="ORF">D6850_12010</name>
</gene>
<dbReference type="Gene3D" id="3.40.50.1000">
    <property type="entry name" value="HAD superfamily/HAD-like"/>
    <property type="match status" value="1"/>
</dbReference>
<dbReference type="AlphaFoldDB" id="A0A3A8ATG6"/>
<accession>A0A3A8ATG6</accession>
<dbReference type="SUPFAM" id="SSF56784">
    <property type="entry name" value="HAD-like"/>
    <property type="match status" value="1"/>
</dbReference>